<sequence length="87" mass="10253">MQYITYGGLGERDKQLHAMEVFEAYIDIRNQLNLYHLETALNLLGHCYEMEGDYAGALHYYEWSLRCLRTNNAANWHVLRIMRLISG</sequence>
<reference evidence="1" key="2">
    <citation type="submission" date="2020-11" db="EMBL/GenBank/DDBJ databases">
        <authorList>
            <person name="McCartney M.A."/>
            <person name="Auch B."/>
            <person name="Kono T."/>
            <person name="Mallez S."/>
            <person name="Becker A."/>
            <person name="Gohl D.M."/>
            <person name="Silverstein K.A.T."/>
            <person name="Koren S."/>
            <person name="Bechman K.B."/>
            <person name="Herman A."/>
            <person name="Abrahante J.E."/>
            <person name="Garbe J."/>
        </authorList>
    </citation>
    <scope>NUCLEOTIDE SEQUENCE</scope>
    <source>
        <strain evidence="1">Duluth1</strain>
        <tissue evidence="1">Whole animal</tissue>
    </source>
</reference>
<comment type="caution">
    <text evidence="1">The sequence shown here is derived from an EMBL/GenBank/DDBJ whole genome shotgun (WGS) entry which is preliminary data.</text>
</comment>
<dbReference type="InterPro" id="IPR011990">
    <property type="entry name" value="TPR-like_helical_dom_sf"/>
</dbReference>
<dbReference type="EMBL" id="JAIWYP010000011">
    <property type="protein sequence ID" value="KAH3740369.1"/>
    <property type="molecule type" value="Genomic_DNA"/>
</dbReference>
<evidence type="ECO:0008006" key="3">
    <source>
        <dbReference type="Google" id="ProtNLM"/>
    </source>
</evidence>
<gene>
    <name evidence="1" type="ORF">DPMN_047075</name>
</gene>
<dbReference type="Proteomes" id="UP000828390">
    <property type="component" value="Unassembled WGS sequence"/>
</dbReference>
<name>A0A9D4D916_DREPO</name>
<proteinExistence type="predicted"/>
<dbReference type="SUPFAM" id="SSF48452">
    <property type="entry name" value="TPR-like"/>
    <property type="match status" value="1"/>
</dbReference>
<dbReference type="AlphaFoldDB" id="A0A9D4D916"/>
<reference evidence="1" key="1">
    <citation type="journal article" date="2019" name="bioRxiv">
        <title>The Genome of the Zebra Mussel, Dreissena polymorpha: A Resource for Invasive Species Research.</title>
        <authorList>
            <person name="McCartney M.A."/>
            <person name="Auch B."/>
            <person name="Kono T."/>
            <person name="Mallez S."/>
            <person name="Zhang Y."/>
            <person name="Obille A."/>
            <person name="Becker A."/>
            <person name="Abrahante J.E."/>
            <person name="Garbe J."/>
            <person name="Badalamenti J.P."/>
            <person name="Herman A."/>
            <person name="Mangelson H."/>
            <person name="Liachko I."/>
            <person name="Sullivan S."/>
            <person name="Sone E.D."/>
            <person name="Koren S."/>
            <person name="Silverstein K.A.T."/>
            <person name="Beckman K.B."/>
            <person name="Gohl D.M."/>
        </authorList>
    </citation>
    <scope>NUCLEOTIDE SEQUENCE</scope>
    <source>
        <strain evidence="1">Duluth1</strain>
        <tissue evidence="1">Whole animal</tissue>
    </source>
</reference>
<organism evidence="1 2">
    <name type="scientific">Dreissena polymorpha</name>
    <name type="common">Zebra mussel</name>
    <name type="synonym">Mytilus polymorpha</name>
    <dbReference type="NCBI Taxonomy" id="45954"/>
    <lineage>
        <taxon>Eukaryota</taxon>
        <taxon>Metazoa</taxon>
        <taxon>Spiralia</taxon>
        <taxon>Lophotrochozoa</taxon>
        <taxon>Mollusca</taxon>
        <taxon>Bivalvia</taxon>
        <taxon>Autobranchia</taxon>
        <taxon>Heteroconchia</taxon>
        <taxon>Euheterodonta</taxon>
        <taxon>Imparidentia</taxon>
        <taxon>Neoheterodontei</taxon>
        <taxon>Myida</taxon>
        <taxon>Dreissenoidea</taxon>
        <taxon>Dreissenidae</taxon>
        <taxon>Dreissena</taxon>
    </lineage>
</organism>
<keyword evidence="2" id="KW-1185">Reference proteome</keyword>
<dbReference type="SMART" id="SM00028">
    <property type="entry name" value="TPR"/>
    <property type="match status" value="1"/>
</dbReference>
<accession>A0A9D4D916</accession>
<dbReference type="Gene3D" id="1.25.40.10">
    <property type="entry name" value="Tetratricopeptide repeat domain"/>
    <property type="match status" value="1"/>
</dbReference>
<evidence type="ECO:0000313" key="1">
    <source>
        <dbReference type="EMBL" id="KAH3740369.1"/>
    </source>
</evidence>
<dbReference type="InterPro" id="IPR019734">
    <property type="entry name" value="TPR_rpt"/>
</dbReference>
<evidence type="ECO:0000313" key="2">
    <source>
        <dbReference type="Proteomes" id="UP000828390"/>
    </source>
</evidence>
<protein>
    <recommendedName>
        <fullName evidence="3">Tetratricopeptide repeat protein</fullName>
    </recommendedName>
</protein>